<evidence type="ECO:0000256" key="1">
    <source>
        <dbReference type="SAM" id="Coils"/>
    </source>
</evidence>
<reference evidence="2 3" key="1">
    <citation type="journal article" date="2016" name="Genome Biol. Evol.">
        <title>Gene Family Evolution Reflects Adaptation to Soil Environmental Stressors in the Genome of the Collembolan Orchesella cincta.</title>
        <authorList>
            <person name="Faddeeva-Vakhrusheva A."/>
            <person name="Derks M.F."/>
            <person name="Anvar S.Y."/>
            <person name="Agamennone V."/>
            <person name="Suring W."/>
            <person name="Smit S."/>
            <person name="van Straalen N.M."/>
            <person name="Roelofs D."/>
        </authorList>
    </citation>
    <scope>NUCLEOTIDE SEQUENCE [LARGE SCALE GENOMIC DNA]</scope>
    <source>
        <tissue evidence="2">Mixed pool</tissue>
    </source>
</reference>
<keyword evidence="3" id="KW-1185">Reference proteome</keyword>
<dbReference type="Proteomes" id="UP000094527">
    <property type="component" value="Unassembled WGS sequence"/>
</dbReference>
<feature type="non-terminal residue" evidence="2">
    <location>
        <position position="182"/>
    </location>
</feature>
<comment type="caution">
    <text evidence="2">The sequence shown here is derived from an EMBL/GenBank/DDBJ whole genome shotgun (WGS) entry which is preliminary data.</text>
</comment>
<evidence type="ECO:0000313" key="2">
    <source>
        <dbReference type="EMBL" id="ODN03196.1"/>
    </source>
</evidence>
<evidence type="ECO:0000313" key="3">
    <source>
        <dbReference type="Proteomes" id="UP000094527"/>
    </source>
</evidence>
<feature type="coiled-coil region" evidence="1">
    <location>
        <begin position="50"/>
        <end position="84"/>
    </location>
</feature>
<dbReference type="OrthoDB" id="10254988at2759"/>
<organism evidence="2 3">
    <name type="scientific">Orchesella cincta</name>
    <name type="common">Springtail</name>
    <name type="synonym">Podura cincta</name>
    <dbReference type="NCBI Taxonomy" id="48709"/>
    <lineage>
        <taxon>Eukaryota</taxon>
        <taxon>Metazoa</taxon>
        <taxon>Ecdysozoa</taxon>
        <taxon>Arthropoda</taxon>
        <taxon>Hexapoda</taxon>
        <taxon>Collembola</taxon>
        <taxon>Entomobryomorpha</taxon>
        <taxon>Entomobryoidea</taxon>
        <taxon>Orchesellidae</taxon>
        <taxon>Orchesellinae</taxon>
        <taxon>Orchesella</taxon>
    </lineage>
</organism>
<accession>A0A1D2NE04</accession>
<keyword evidence="1" id="KW-0175">Coiled coil</keyword>
<proteinExistence type="predicted"/>
<name>A0A1D2NE04_ORCCI</name>
<protein>
    <submittedName>
        <fullName evidence="2">Myosin heavy chain, muscle</fullName>
    </submittedName>
</protein>
<dbReference type="AlphaFoldDB" id="A0A1D2NE04"/>
<sequence>MSYYCPNAVENAPNRQIVCDILQELQCVIDKSLGHSENLQVGYQDLGSELHRLKEEIVCYVQTINELEIKLKHLECDNQRLIRCFEEESTARANLEMIVCELRAQIERQNEVLNIECTEKTAIAGELKHLEMTIQNYRNQVCDLEAETEQLHTNCKGYEGKLCRTTELQTALTQCCKFKMTV</sequence>
<gene>
    <name evidence="2" type="ORF">Ocin01_03477</name>
</gene>
<dbReference type="EMBL" id="LJIJ01000083">
    <property type="protein sequence ID" value="ODN03196.1"/>
    <property type="molecule type" value="Genomic_DNA"/>
</dbReference>
<dbReference type="SUPFAM" id="SSF90257">
    <property type="entry name" value="Myosin rod fragments"/>
    <property type="match status" value="1"/>
</dbReference>